<feature type="region of interest" description="Disordered" evidence="1">
    <location>
        <begin position="1"/>
        <end position="27"/>
    </location>
</feature>
<keyword evidence="2" id="KW-1133">Transmembrane helix</keyword>
<evidence type="ECO:0000256" key="2">
    <source>
        <dbReference type="SAM" id="Phobius"/>
    </source>
</evidence>
<keyword evidence="2" id="KW-0812">Transmembrane</keyword>
<feature type="transmembrane region" description="Helical" evidence="2">
    <location>
        <begin position="78"/>
        <end position="97"/>
    </location>
</feature>
<reference evidence="3" key="1">
    <citation type="submission" date="2015-07" db="EMBL/GenBank/DDBJ databases">
        <title>Transcriptome Assembly of Anthurium amnicola.</title>
        <authorList>
            <person name="Suzuki J."/>
        </authorList>
    </citation>
    <scope>NUCLEOTIDE SEQUENCE</scope>
</reference>
<gene>
    <name evidence="3" type="primary">tag-182_1</name>
    <name evidence="3" type="ORF">g.85242</name>
</gene>
<keyword evidence="2" id="KW-0472">Membrane</keyword>
<sequence>MGSELIYRGHDESLPPQPEGRGAGYSPKPQKRWLLSASYGPIRYMLREQRLLFVLVGMALASAVFLVAPRLSSSSSSYPSRASAAGAGGGGGSFLWVPRMVHHHHRSAYERDPLMEGWRGGGGALGGRMVAGATGGSCRW</sequence>
<evidence type="ECO:0000313" key="3">
    <source>
        <dbReference type="EMBL" id="JAT60797.1"/>
    </source>
</evidence>
<evidence type="ECO:0000256" key="1">
    <source>
        <dbReference type="SAM" id="MobiDB-lite"/>
    </source>
</evidence>
<protein>
    <submittedName>
        <fullName evidence="3">Transcriptional repressor NF-X1</fullName>
    </submittedName>
</protein>
<feature type="transmembrane region" description="Helical" evidence="2">
    <location>
        <begin position="51"/>
        <end position="72"/>
    </location>
</feature>
<name>A0A1D1Z1L5_9ARAE</name>
<proteinExistence type="predicted"/>
<dbReference type="AlphaFoldDB" id="A0A1D1Z1L5"/>
<dbReference type="EMBL" id="GDJX01007139">
    <property type="protein sequence ID" value="JAT60797.1"/>
    <property type="molecule type" value="Transcribed_RNA"/>
</dbReference>
<accession>A0A1D1Z1L5</accession>
<feature type="non-terminal residue" evidence="3">
    <location>
        <position position="140"/>
    </location>
</feature>
<organism evidence="3">
    <name type="scientific">Anthurium amnicola</name>
    <dbReference type="NCBI Taxonomy" id="1678845"/>
    <lineage>
        <taxon>Eukaryota</taxon>
        <taxon>Viridiplantae</taxon>
        <taxon>Streptophyta</taxon>
        <taxon>Embryophyta</taxon>
        <taxon>Tracheophyta</taxon>
        <taxon>Spermatophyta</taxon>
        <taxon>Magnoliopsida</taxon>
        <taxon>Liliopsida</taxon>
        <taxon>Araceae</taxon>
        <taxon>Pothoideae</taxon>
        <taxon>Potheae</taxon>
        <taxon>Anthurium</taxon>
    </lineage>
</organism>